<dbReference type="OrthoDB" id="9803916at2"/>
<dbReference type="GO" id="GO:0004521">
    <property type="term" value="F:RNA endonuclease activity"/>
    <property type="evidence" value="ECO:0007669"/>
    <property type="project" value="TreeGrafter"/>
</dbReference>
<feature type="domain" description="Beta-Casp" evidence="3">
    <location>
        <begin position="257"/>
        <end position="378"/>
    </location>
</feature>
<gene>
    <name evidence="4" type="ORF">HYN04_08250</name>
</gene>
<evidence type="ECO:0000313" key="4">
    <source>
        <dbReference type="EMBL" id="AWM77755.1"/>
    </source>
</evidence>
<name>A0A2Z3HSG2_9CAUL</name>
<dbReference type="PANTHER" id="PTHR11203">
    <property type="entry name" value="CLEAVAGE AND POLYADENYLATION SPECIFICITY FACTOR FAMILY MEMBER"/>
    <property type="match status" value="1"/>
</dbReference>
<evidence type="ECO:0000313" key="5">
    <source>
        <dbReference type="Proteomes" id="UP000247763"/>
    </source>
</evidence>
<dbReference type="Proteomes" id="UP000247763">
    <property type="component" value="Chromosome"/>
</dbReference>
<dbReference type="InterPro" id="IPR050698">
    <property type="entry name" value="MBL"/>
</dbReference>
<dbReference type="Gene3D" id="3.60.15.10">
    <property type="entry name" value="Ribonuclease Z/Hydroxyacylglutathione hydrolase-like"/>
    <property type="match status" value="1"/>
</dbReference>
<dbReference type="SUPFAM" id="SSF56281">
    <property type="entry name" value="Metallo-hydrolase/oxidoreductase"/>
    <property type="match status" value="1"/>
</dbReference>
<sequence>MALDLLFHGAAGCVTGSCAELSGPGFRVLVDCGMFQGSKTLKALNYAPFPFDPRGIDAVLLTHAHIDHSGLLPKLMKAGFSGPVYATAGTRDLCRIMLADAGGIQESEVRHLNRRNQRRGREMVEPIYTEADARRVMDQFVKVRLGDAVQVLPGLEAIWWEAGHILGGASVEVQAEGGEGPVRLLFSGDLGPGGRDYMPDPEGPAGVDHLILESTYGDRERPRVTPEDRRTLLAEELKAAHAAGGPLLIPAFAVERSQELLADIMTIMDEGQAPEGDIFLDSPMASEVTEVFRQRGWNRATGVNPFTCLHGAGRLKFTPDPADSDRLEQLRGWHIVMAASGMCDAGRIRRHLKRLLWNREATVLITGYQAVGTLGRLLVDGARRVRIQGEDFGVRARIRSIEVYSGHADSAGLVSWAQARGPVRGSIFLDHGEPPALEGLARRLAEAGQVREQVIIPQVDQAYRLSPAGAVAGPAPPPRIAPGLAAAPDWHNARAQLILDLNERLEDMPPEAREALIRRIGELVAGAKET</sequence>
<dbReference type="SMART" id="SM01027">
    <property type="entry name" value="Beta-Casp"/>
    <property type="match status" value="1"/>
</dbReference>
<dbReference type="InterPro" id="IPR036866">
    <property type="entry name" value="RibonucZ/Hydroxyglut_hydro"/>
</dbReference>
<accession>A0A2Z3HSG2</accession>
<dbReference type="Gene3D" id="3.40.50.10890">
    <property type="match status" value="1"/>
</dbReference>
<dbReference type="InterPro" id="IPR001279">
    <property type="entry name" value="Metallo-B-lactamas"/>
</dbReference>
<dbReference type="InterPro" id="IPR022712">
    <property type="entry name" value="Beta_Casp"/>
</dbReference>
<organism evidence="4 5">
    <name type="scientific">Phenylobacterium parvum</name>
    <dbReference type="NCBI Taxonomy" id="2201350"/>
    <lineage>
        <taxon>Bacteria</taxon>
        <taxon>Pseudomonadati</taxon>
        <taxon>Pseudomonadota</taxon>
        <taxon>Alphaproteobacteria</taxon>
        <taxon>Caulobacterales</taxon>
        <taxon>Caulobacteraceae</taxon>
        <taxon>Phenylobacterium</taxon>
    </lineage>
</organism>
<keyword evidence="1 4" id="KW-0378">Hydrolase</keyword>
<evidence type="ECO:0000256" key="1">
    <source>
        <dbReference type="ARBA" id="ARBA00022801"/>
    </source>
</evidence>
<dbReference type="Pfam" id="PF10996">
    <property type="entry name" value="Beta-Casp"/>
    <property type="match status" value="1"/>
</dbReference>
<feature type="domain" description="Metallo-beta-lactamase" evidence="2">
    <location>
        <begin position="15"/>
        <end position="241"/>
    </location>
</feature>
<evidence type="ECO:0000259" key="3">
    <source>
        <dbReference type="SMART" id="SM01027"/>
    </source>
</evidence>
<dbReference type="Pfam" id="PF07521">
    <property type="entry name" value="RMMBL"/>
    <property type="match status" value="1"/>
</dbReference>
<keyword evidence="5" id="KW-1185">Reference proteome</keyword>
<dbReference type="SMART" id="SM00849">
    <property type="entry name" value="Lactamase_B"/>
    <property type="match status" value="1"/>
</dbReference>
<protein>
    <submittedName>
        <fullName evidence="4">MBL fold metallo-hydrolase</fullName>
    </submittedName>
</protein>
<dbReference type="EMBL" id="CP029479">
    <property type="protein sequence ID" value="AWM77755.1"/>
    <property type="molecule type" value="Genomic_DNA"/>
</dbReference>
<dbReference type="GO" id="GO:0016787">
    <property type="term" value="F:hydrolase activity"/>
    <property type="evidence" value="ECO:0007669"/>
    <property type="project" value="UniProtKB-KW"/>
</dbReference>
<evidence type="ECO:0000259" key="2">
    <source>
        <dbReference type="SMART" id="SM00849"/>
    </source>
</evidence>
<dbReference type="InterPro" id="IPR011108">
    <property type="entry name" value="RMMBL"/>
</dbReference>
<dbReference type="CDD" id="cd16295">
    <property type="entry name" value="TTHA0252-CPSF-like_MBL-fold"/>
    <property type="match status" value="1"/>
</dbReference>
<dbReference type="RefSeq" id="WP_110450322.1">
    <property type="nucleotide sequence ID" value="NZ_CP029479.1"/>
</dbReference>
<proteinExistence type="predicted"/>
<reference evidence="5" key="1">
    <citation type="submission" date="2018-05" db="EMBL/GenBank/DDBJ databases">
        <title>Genome sequencing of Phenylobacterium sp. HYN0004.</title>
        <authorList>
            <person name="Yi H."/>
            <person name="Baek C."/>
        </authorList>
    </citation>
    <scope>NUCLEOTIDE SEQUENCE [LARGE SCALE GENOMIC DNA]</scope>
    <source>
        <strain evidence="5">HYN0004</strain>
    </source>
</reference>
<dbReference type="AlphaFoldDB" id="A0A2Z3HSG2"/>
<dbReference type="KEGG" id="phb:HYN04_08250"/>
<dbReference type="Pfam" id="PF00753">
    <property type="entry name" value="Lactamase_B"/>
    <property type="match status" value="1"/>
</dbReference>
<dbReference type="PANTHER" id="PTHR11203:SF37">
    <property type="entry name" value="INTEGRATOR COMPLEX SUBUNIT 11"/>
    <property type="match status" value="1"/>
</dbReference>